<organism evidence="1">
    <name type="scientific">Clostridium botulinum (strain Eklund 17B / Type B)</name>
    <dbReference type="NCBI Taxonomy" id="935198"/>
    <lineage>
        <taxon>Bacteria</taxon>
        <taxon>Bacillati</taxon>
        <taxon>Bacillota</taxon>
        <taxon>Clostridia</taxon>
        <taxon>Eubacteriales</taxon>
        <taxon>Clostridiaceae</taxon>
        <taxon>Clostridium</taxon>
    </lineage>
</organism>
<dbReference type="PATRIC" id="fig|935198.13.peg.1868"/>
<gene>
    <name evidence="1" type="ordered locus">CLL_A1918</name>
</gene>
<evidence type="ECO:0000313" key="1">
    <source>
        <dbReference type="EMBL" id="ACD22577.1"/>
    </source>
</evidence>
<proteinExistence type="predicted"/>
<protein>
    <submittedName>
        <fullName evidence="1">Uncharacterized protein</fullName>
    </submittedName>
</protein>
<sequence length="67" mass="7476">MCKYCEGEYGKTFKIEQSSDNTESITEGFISNTKDDKVAGIVLLKHGTAFGVFDIPYCPFCGRKLRS</sequence>
<dbReference type="AlphaFoldDB" id="B2TMW4"/>
<reference evidence="1" key="2">
    <citation type="submission" date="2009-08" db="EMBL/GenBank/DDBJ databases">
        <authorList>
            <person name="Shrivastava S."/>
            <person name="Brinkac L.M."/>
            <person name="Dodson R.J."/>
            <person name="Harkins D.M."/>
            <person name="Durkin A.S."/>
            <person name="Sutton G."/>
        </authorList>
    </citation>
    <scope>NUCLEOTIDE SEQUENCE</scope>
    <source>
        <strain evidence="1">Eklund 17B</strain>
    </source>
</reference>
<accession>B2TMW4</accession>
<dbReference type="KEGG" id="cbk:CLL_A1918"/>
<name>B2TMW4_CLOBB</name>
<accession>U4P628</accession>
<dbReference type="HOGENOM" id="CLU_2823373_0_0_9"/>
<dbReference type="EMBL" id="CP001056">
    <property type="protein sequence ID" value="ACD22577.1"/>
    <property type="molecule type" value="Genomic_DNA"/>
</dbReference>
<reference evidence="1" key="1">
    <citation type="submission" date="2009-06" db="EMBL/GenBank/DDBJ databases">
        <authorList>
            <consortium name="US DOE Joint Genome Institute (JGI-PGF)"/>
            <person name="Lucas S."/>
            <person name="Copeland A."/>
            <person name="Lapidus A."/>
            <person name="Glavina del Rio T."/>
            <person name="Dalin E."/>
            <person name="Tice H."/>
            <person name="Bruce D."/>
            <person name="Goodwin L."/>
            <person name="Pitluck S."/>
            <person name="Kyrpides N."/>
            <person name="Mavromatis K."/>
            <person name="Ivanova N."/>
            <person name="Saunders E."/>
            <person name="Brettin T."/>
            <person name="Detter J.C."/>
            <person name="Han C."/>
            <person name="Larimer F."/>
            <person name="Land M."/>
            <person name="Hauser L."/>
            <person name="Markowitz V."/>
            <person name="Cheng J.-F."/>
            <person name="Hugenholtz P."/>
            <person name="Woyke T."/>
            <person name="Wu D."/>
            <person name="Gronow S."/>
            <person name="Klenk H.-P."/>
            <person name="Eisen J.A."/>
        </authorList>
    </citation>
    <scope>NUCLEOTIDE SEQUENCE</scope>
    <source>
        <strain evidence="1">Eklund 17B</strain>
    </source>
</reference>